<proteinExistence type="predicted"/>
<comment type="caution">
    <text evidence="3">The sequence shown here is derived from an EMBL/GenBank/DDBJ whole genome shotgun (WGS) entry which is preliminary data.</text>
</comment>
<gene>
    <name evidence="3" type="ORF">GCM10007874_02200</name>
</gene>
<dbReference type="Gene3D" id="3.40.50.1820">
    <property type="entry name" value="alpha/beta hydrolase"/>
    <property type="match status" value="1"/>
</dbReference>
<dbReference type="PANTHER" id="PTHR43037:SF1">
    <property type="entry name" value="BLL1128 PROTEIN"/>
    <property type="match status" value="1"/>
</dbReference>
<dbReference type="EMBL" id="BSPC01000005">
    <property type="protein sequence ID" value="GLS17205.1"/>
    <property type="molecule type" value="Genomic_DNA"/>
</dbReference>
<evidence type="ECO:0000313" key="3">
    <source>
        <dbReference type="EMBL" id="GLS17205.1"/>
    </source>
</evidence>
<dbReference type="Proteomes" id="UP001156882">
    <property type="component" value="Unassembled WGS sequence"/>
</dbReference>
<protein>
    <submittedName>
        <fullName evidence="3">LpqC, poly</fullName>
    </submittedName>
</protein>
<evidence type="ECO:0000313" key="4">
    <source>
        <dbReference type="Proteomes" id="UP001156882"/>
    </source>
</evidence>
<dbReference type="Pfam" id="PF10503">
    <property type="entry name" value="Esterase_PHB"/>
    <property type="match status" value="1"/>
</dbReference>
<keyword evidence="2" id="KW-0378">Hydrolase</keyword>
<keyword evidence="1" id="KW-0732">Signal</keyword>
<organism evidence="3 4">
    <name type="scientific">Labrys miyagiensis</name>
    <dbReference type="NCBI Taxonomy" id="346912"/>
    <lineage>
        <taxon>Bacteria</taxon>
        <taxon>Pseudomonadati</taxon>
        <taxon>Pseudomonadota</taxon>
        <taxon>Alphaproteobacteria</taxon>
        <taxon>Hyphomicrobiales</taxon>
        <taxon>Xanthobacteraceae</taxon>
        <taxon>Labrys</taxon>
    </lineage>
</organism>
<dbReference type="InterPro" id="IPR050955">
    <property type="entry name" value="Plant_Biomass_Hydrol_Est"/>
</dbReference>
<dbReference type="PANTHER" id="PTHR43037">
    <property type="entry name" value="UNNAMED PRODUCT-RELATED"/>
    <property type="match status" value="1"/>
</dbReference>
<sequence>MRNLSDTINRLAAFKGMKAMQMPHAGGRLLPLADFGSNPGGLAGKIHIPPNLAAGAALVVVLHGCTQTADGYDLSAGWSRLADELGFALLFPEQRRLNNANLCFNWFVPEDCARDSGEALSIRQMIGKVVADRAIDPKRIFINGLSAGGAMTSVMLATYPELFAGGAIIAGLPYGTATSIPEAFDRMRGHGGPSGKALQALVEKASPHAGPWPMLSIWHGTADATVAVSNADGIVEQWRGLNGLAAAPSSVVKAKNHTRKAWSKADGTEVVTQYLIDGMGHGTPISAADGVAAPFMLDVGLSSTRELAQVWKLQARDRRAQSFYKPNFTLIGDRTASPDSAKTRRGGIRETIENALRSAGLLR</sequence>
<keyword evidence="4" id="KW-1185">Reference proteome</keyword>
<reference evidence="4" key="1">
    <citation type="journal article" date="2019" name="Int. J. Syst. Evol. Microbiol.">
        <title>The Global Catalogue of Microorganisms (GCM) 10K type strain sequencing project: providing services to taxonomists for standard genome sequencing and annotation.</title>
        <authorList>
            <consortium name="The Broad Institute Genomics Platform"/>
            <consortium name="The Broad Institute Genome Sequencing Center for Infectious Disease"/>
            <person name="Wu L."/>
            <person name="Ma J."/>
        </authorList>
    </citation>
    <scope>NUCLEOTIDE SEQUENCE [LARGE SCALE GENOMIC DNA]</scope>
    <source>
        <strain evidence="4">NBRC 101365</strain>
    </source>
</reference>
<dbReference type="SUPFAM" id="SSF53474">
    <property type="entry name" value="alpha/beta-Hydrolases"/>
    <property type="match status" value="2"/>
</dbReference>
<name>A0ABQ6CB89_9HYPH</name>
<accession>A0ABQ6CB89</accession>
<dbReference type="InterPro" id="IPR010126">
    <property type="entry name" value="Esterase_phb"/>
</dbReference>
<evidence type="ECO:0000256" key="1">
    <source>
        <dbReference type="ARBA" id="ARBA00022729"/>
    </source>
</evidence>
<dbReference type="NCBIfam" id="TIGR01840">
    <property type="entry name" value="esterase_phb"/>
    <property type="match status" value="1"/>
</dbReference>
<dbReference type="InterPro" id="IPR029058">
    <property type="entry name" value="AB_hydrolase_fold"/>
</dbReference>
<dbReference type="RefSeq" id="WP_284310033.1">
    <property type="nucleotide sequence ID" value="NZ_BSPC01000005.1"/>
</dbReference>
<evidence type="ECO:0000256" key="2">
    <source>
        <dbReference type="ARBA" id="ARBA00022801"/>
    </source>
</evidence>